<dbReference type="KEGG" id="aplc:110981684"/>
<keyword evidence="1" id="KW-1133">Transmembrane helix</keyword>
<dbReference type="Proteomes" id="UP000694845">
    <property type="component" value="Unplaced"/>
</dbReference>
<name>A0A8B7YV13_ACAPL</name>
<dbReference type="Pfam" id="PF00106">
    <property type="entry name" value="adh_short"/>
    <property type="match status" value="1"/>
</dbReference>
<keyword evidence="2" id="KW-0732">Signal</keyword>
<feature type="chain" id="PRO_5034372502" evidence="2">
    <location>
        <begin position="22"/>
        <end position="306"/>
    </location>
</feature>
<dbReference type="GO" id="GO:0005811">
    <property type="term" value="C:lipid droplet"/>
    <property type="evidence" value="ECO:0007669"/>
    <property type="project" value="TreeGrafter"/>
</dbReference>
<dbReference type="OrthoDB" id="6251714at2759"/>
<protein>
    <submittedName>
        <fullName evidence="4">Estradiol 17-beta-dehydrogenase 11-like</fullName>
    </submittedName>
</protein>
<feature type="signal peptide" evidence="2">
    <location>
        <begin position="1"/>
        <end position="21"/>
    </location>
</feature>
<evidence type="ECO:0000313" key="3">
    <source>
        <dbReference type="Proteomes" id="UP000694845"/>
    </source>
</evidence>
<reference evidence="4" key="1">
    <citation type="submission" date="2025-08" db="UniProtKB">
        <authorList>
            <consortium name="RefSeq"/>
        </authorList>
    </citation>
    <scope>IDENTIFICATION</scope>
</reference>
<gene>
    <name evidence="4" type="primary">LOC110981684</name>
</gene>
<dbReference type="SUPFAM" id="SSF51735">
    <property type="entry name" value="NAD(P)-binding Rossmann-fold domains"/>
    <property type="match status" value="1"/>
</dbReference>
<dbReference type="GO" id="GO:0016616">
    <property type="term" value="F:oxidoreductase activity, acting on the CH-OH group of donors, NAD or NADP as acceptor"/>
    <property type="evidence" value="ECO:0007669"/>
    <property type="project" value="TreeGrafter"/>
</dbReference>
<evidence type="ECO:0000256" key="2">
    <source>
        <dbReference type="SAM" id="SignalP"/>
    </source>
</evidence>
<dbReference type="OMA" id="ISHYWTI"/>
<accession>A0A8B7YV13</accession>
<evidence type="ECO:0000313" key="4">
    <source>
        <dbReference type="RefSeq" id="XP_022095166.1"/>
    </source>
</evidence>
<dbReference type="RefSeq" id="XP_022095166.1">
    <property type="nucleotide sequence ID" value="XM_022239474.1"/>
</dbReference>
<keyword evidence="3" id="KW-1185">Reference proteome</keyword>
<dbReference type="InterPro" id="IPR036291">
    <property type="entry name" value="NAD(P)-bd_dom_sf"/>
</dbReference>
<sequence length="306" mass="33448">MASPTEILGLLLLPFWYFIESFFKTCQDLFVPVSLRNLKDLSGEVALVTGGGAGLGRSLAIQLAELKVTVVTWDINQSANEETVRMILDNGGSAYAYTVDIGNPEDVYAAAEKVKGEVGEVTLLVNNAAIGQSQSVWEIPDKIIQKMMTTNALAYFWLLRAFLPSMKENNHGHIVAILSGSLNMVPNGLGAYISSKSAAYGLHQALNTELLCEQKTKIQTTVAFLDFIATDMTVGRLNCGTADVLPPQVVAHHIIEGIRLNIPVVTSTKTSFMLYLFKNFIPTKIFLLLFRLGGVTSIFLNTKDKK</sequence>
<dbReference type="AlphaFoldDB" id="A0A8B7YV13"/>
<feature type="transmembrane region" description="Helical" evidence="1">
    <location>
        <begin position="280"/>
        <end position="300"/>
    </location>
</feature>
<dbReference type="PANTHER" id="PTHR24322:SF748">
    <property type="entry name" value="FI23927P1-RELATED"/>
    <property type="match status" value="1"/>
</dbReference>
<keyword evidence="1" id="KW-0472">Membrane</keyword>
<dbReference type="GeneID" id="110981684"/>
<dbReference type="PANTHER" id="PTHR24322">
    <property type="entry name" value="PKSB"/>
    <property type="match status" value="1"/>
</dbReference>
<dbReference type="Gene3D" id="3.40.50.720">
    <property type="entry name" value="NAD(P)-binding Rossmann-like Domain"/>
    <property type="match status" value="1"/>
</dbReference>
<keyword evidence="1" id="KW-0812">Transmembrane</keyword>
<proteinExistence type="predicted"/>
<dbReference type="InterPro" id="IPR002347">
    <property type="entry name" value="SDR_fam"/>
</dbReference>
<evidence type="ECO:0000256" key="1">
    <source>
        <dbReference type="SAM" id="Phobius"/>
    </source>
</evidence>
<organism evidence="3 4">
    <name type="scientific">Acanthaster planci</name>
    <name type="common">Crown-of-thorns starfish</name>
    <dbReference type="NCBI Taxonomy" id="133434"/>
    <lineage>
        <taxon>Eukaryota</taxon>
        <taxon>Metazoa</taxon>
        <taxon>Echinodermata</taxon>
        <taxon>Eleutherozoa</taxon>
        <taxon>Asterozoa</taxon>
        <taxon>Asteroidea</taxon>
        <taxon>Valvatacea</taxon>
        <taxon>Valvatida</taxon>
        <taxon>Acanthasteridae</taxon>
        <taxon>Acanthaster</taxon>
    </lineage>
</organism>
<dbReference type="PRINTS" id="PR00081">
    <property type="entry name" value="GDHRDH"/>
</dbReference>